<keyword evidence="2" id="KW-1185">Reference proteome</keyword>
<dbReference type="Proteomes" id="UP000268233">
    <property type="component" value="Unassembled WGS sequence"/>
</dbReference>
<reference evidence="1 2" key="1">
    <citation type="submission" date="2018-10" db="EMBL/GenBank/DDBJ databases">
        <title>Genomic Encyclopedia of Archaeal and Bacterial Type Strains, Phase II (KMG-II): from individual species to whole genera.</title>
        <authorList>
            <person name="Goeker M."/>
        </authorList>
    </citation>
    <scope>NUCLEOTIDE SEQUENCE [LARGE SCALE GENOMIC DNA]</scope>
    <source>
        <strain evidence="1 2">DSM 11927</strain>
    </source>
</reference>
<proteinExistence type="predicted"/>
<organism evidence="1 2">
    <name type="scientific">Haloarcula quadrata</name>
    <dbReference type="NCBI Taxonomy" id="182779"/>
    <lineage>
        <taxon>Archaea</taxon>
        <taxon>Methanobacteriati</taxon>
        <taxon>Methanobacteriota</taxon>
        <taxon>Stenosarchaea group</taxon>
        <taxon>Halobacteria</taxon>
        <taxon>Halobacteriales</taxon>
        <taxon>Haloarculaceae</taxon>
        <taxon>Haloarcula</taxon>
    </lineage>
</organism>
<name>A0A495R4X8_9EURY</name>
<evidence type="ECO:0000313" key="2">
    <source>
        <dbReference type="Proteomes" id="UP000268233"/>
    </source>
</evidence>
<comment type="caution">
    <text evidence="1">The sequence shown here is derived from an EMBL/GenBank/DDBJ whole genome shotgun (WGS) entry which is preliminary data.</text>
</comment>
<dbReference type="AlphaFoldDB" id="A0A495R4X8"/>
<sequence length="40" mass="4569">MHCLSDTHEVPGTKFPDQSTRLASWAAVRVYTRQANTTEY</sequence>
<evidence type="ECO:0000313" key="1">
    <source>
        <dbReference type="EMBL" id="RKS82393.1"/>
    </source>
</evidence>
<gene>
    <name evidence="1" type="ORF">BDK61_1698</name>
</gene>
<accession>A0A495R4X8</accession>
<dbReference type="EMBL" id="RBWW01000001">
    <property type="protein sequence ID" value="RKS82393.1"/>
    <property type="molecule type" value="Genomic_DNA"/>
</dbReference>
<protein>
    <submittedName>
        <fullName evidence="1">Uncharacterized protein</fullName>
    </submittedName>
</protein>